<dbReference type="GO" id="GO:0045892">
    <property type="term" value="P:negative regulation of DNA-templated transcription"/>
    <property type="evidence" value="ECO:0007669"/>
    <property type="project" value="TreeGrafter"/>
</dbReference>
<dbReference type="Gene3D" id="3.30.450.40">
    <property type="match status" value="1"/>
</dbReference>
<dbReference type="Pfam" id="PF01614">
    <property type="entry name" value="IclR_C"/>
    <property type="match status" value="1"/>
</dbReference>
<evidence type="ECO:0000313" key="7">
    <source>
        <dbReference type="Proteomes" id="UP000602745"/>
    </source>
</evidence>
<dbReference type="PROSITE" id="PS51078">
    <property type="entry name" value="ICLR_ED"/>
    <property type="match status" value="1"/>
</dbReference>
<dbReference type="InterPro" id="IPR029016">
    <property type="entry name" value="GAF-like_dom_sf"/>
</dbReference>
<dbReference type="InterPro" id="IPR036388">
    <property type="entry name" value="WH-like_DNA-bd_sf"/>
</dbReference>
<dbReference type="InterPro" id="IPR050707">
    <property type="entry name" value="HTH_MetabolicPath_Reg"/>
</dbReference>
<keyword evidence="1" id="KW-0805">Transcription regulation</keyword>
<dbReference type="Proteomes" id="UP000602745">
    <property type="component" value="Unassembled WGS sequence"/>
</dbReference>
<feature type="domain" description="IclR-ED" evidence="5">
    <location>
        <begin position="66"/>
        <end position="246"/>
    </location>
</feature>
<reference evidence="6" key="1">
    <citation type="journal article" date="2014" name="Int. J. Syst. Evol. Microbiol.">
        <title>Complete genome sequence of Corynebacterium casei LMG S-19264T (=DSM 44701T), isolated from a smear-ripened cheese.</title>
        <authorList>
            <consortium name="US DOE Joint Genome Institute (JGI-PGF)"/>
            <person name="Walter F."/>
            <person name="Albersmeier A."/>
            <person name="Kalinowski J."/>
            <person name="Ruckert C."/>
        </authorList>
    </citation>
    <scope>NUCLEOTIDE SEQUENCE</scope>
    <source>
        <strain evidence="6">CCM 7684</strain>
    </source>
</reference>
<dbReference type="PANTHER" id="PTHR30136">
    <property type="entry name" value="HELIX-TURN-HELIX TRANSCRIPTIONAL REGULATOR, ICLR FAMILY"/>
    <property type="match status" value="1"/>
</dbReference>
<keyword evidence="3" id="KW-0804">Transcription</keyword>
<dbReference type="PROSITE" id="PS51077">
    <property type="entry name" value="HTH_ICLR"/>
    <property type="match status" value="1"/>
</dbReference>
<dbReference type="SUPFAM" id="SSF46785">
    <property type="entry name" value="Winged helix' DNA-binding domain"/>
    <property type="match status" value="1"/>
</dbReference>
<evidence type="ECO:0000259" key="5">
    <source>
        <dbReference type="PROSITE" id="PS51078"/>
    </source>
</evidence>
<dbReference type="InterPro" id="IPR036390">
    <property type="entry name" value="WH_DNA-bd_sf"/>
</dbReference>
<accession>A0A8J2YIJ0</accession>
<evidence type="ECO:0000256" key="1">
    <source>
        <dbReference type="ARBA" id="ARBA00023015"/>
    </source>
</evidence>
<dbReference type="InterPro" id="IPR005471">
    <property type="entry name" value="Tscrpt_reg_IclR_N"/>
</dbReference>
<proteinExistence type="predicted"/>
<protein>
    <submittedName>
        <fullName evidence="6">Transcriptional regulator</fullName>
    </submittedName>
</protein>
<dbReference type="InterPro" id="IPR014757">
    <property type="entry name" value="Tscrpt_reg_IclR_C"/>
</dbReference>
<dbReference type="Gene3D" id="1.10.10.10">
    <property type="entry name" value="Winged helix-like DNA-binding domain superfamily/Winged helix DNA-binding domain"/>
    <property type="match status" value="1"/>
</dbReference>
<evidence type="ECO:0000313" key="6">
    <source>
        <dbReference type="EMBL" id="GGE45893.1"/>
    </source>
</evidence>
<dbReference type="SUPFAM" id="SSF55781">
    <property type="entry name" value="GAF domain-like"/>
    <property type="match status" value="1"/>
</dbReference>
<dbReference type="EMBL" id="BMCP01000002">
    <property type="protein sequence ID" value="GGE45893.1"/>
    <property type="molecule type" value="Genomic_DNA"/>
</dbReference>
<sequence>MGGPEVSGRGSERILDLLEWLAERSNAAGLADSAQALSIPKSSALLLLRILVERGYVRRLPDGRYLLVRLPGERIGGQGTWTTLLRLAEPLLHNAVERSGESVFIAVLEGDRIRYLNKLLPDVEIRYDRDIGPARWVHQVSSGIVLLSCLAEEEAARRLDNLGLAGSERRQVEALIAQARRDGFYFNAEGVVEGAAGIAAPIVDGMGRTVAALNISGPQQRIRSKIADVTGVILDVASGISAELAKRSRSNHQNSSGRSST</sequence>
<organism evidence="6 7">
    <name type="scientific">Agaricicola taiwanensis</name>
    <dbReference type="NCBI Taxonomy" id="591372"/>
    <lineage>
        <taxon>Bacteria</taxon>
        <taxon>Pseudomonadati</taxon>
        <taxon>Pseudomonadota</taxon>
        <taxon>Alphaproteobacteria</taxon>
        <taxon>Rhodobacterales</taxon>
        <taxon>Paracoccaceae</taxon>
        <taxon>Agaricicola</taxon>
    </lineage>
</organism>
<keyword evidence="2" id="KW-0238">DNA-binding</keyword>
<feature type="domain" description="HTH iclR-type" evidence="4">
    <location>
        <begin position="8"/>
        <end position="69"/>
    </location>
</feature>
<dbReference type="PANTHER" id="PTHR30136:SF35">
    <property type="entry name" value="HTH-TYPE TRANSCRIPTIONAL REGULATOR RV1719"/>
    <property type="match status" value="1"/>
</dbReference>
<evidence type="ECO:0000256" key="3">
    <source>
        <dbReference type="ARBA" id="ARBA00023163"/>
    </source>
</evidence>
<dbReference type="Pfam" id="PF09339">
    <property type="entry name" value="HTH_IclR"/>
    <property type="match status" value="1"/>
</dbReference>
<dbReference type="GO" id="GO:0003677">
    <property type="term" value="F:DNA binding"/>
    <property type="evidence" value="ECO:0007669"/>
    <property type="project" value="UniProtKB-KW"/>
</dbReference>
<dbReference type="GO" id="GO:0003700">
    <property type="term" value="F:DNA-binding transcription factor activity"/>
    <property type="evidence" value="ECO:0007669"/>
    <property type="project" value="TreeGrafter"/>
</dbReference>
<name>A0A8J2YIJ0_9RHOB</name>
<dbReference type="AlphaFoldDB" id="A0A8J2YIJ0"/>
<gene>
    <name evidence="6" type="ORF">GCM10007276_23920</name>
</gene>
<evidence type="ECO:0000259" key="4">
    <source>
        <dbReference type="PROSITE" id="PS51077"/>
    </source>
</evidence>
<reference evidence="6" key="2">
    <citation type="submission" date="2020-09" db="EMBL/GenBank/DDBJ databases">
        <authorList>
            <person name="Sun Q."/>
            <person name="Sedlacek I."/>
        </authorList>
    </citation>
    <scope>NUCLEOTIDE SEQUENCE</scope>
    <source>
        <strain evidence="6">CCM 7684</strain>
    </source>
</reference>
<comment type="caution">
    <text evidence="6">The sequence shown here is derived from an EMBL/GenBank/DDBJ whole genome shotgun (WGS) entry which is preliminary data.</text>
</comment>
<keyword evidence="7" id="KW-1185">Reference proteome</keyword>
<evidence type="ECO:0000256" key="2">
    <source>
        <dbReference type="ARBA" id="ARBA00023125"/>
    </source>
</evidence>